<reference evidence="2" key="1">
    <citation type="journal article" date="2020" name="Phytopathology">
        <title>Genome Sequence Resources of Colletotrichum truncatum, C. plurivorum, C. musicola, and C. sojae: Four Species Pathogenic to Soybean (Glycine max).</title>
        <authorList>
            <person name="Rogerio F."/>
            <person name="Boufleur T.R."/>
            <person name="Ciampi-Guillardi M."/>
            <person name="Sukno S.A."/>
            <person name="Thon M.R."/>
            <person name="Massola Junior N.S."/>
            <person name="Baroncelli R."/>
        </authorList>
    </citation>
    <scope>NUCLEOTIDE SEQUENCE</scope>
    <source>
        <strain evidence="2">LFN0074</strain>
    </source>
</reference>
<gene>
    <name evidence="2" type="ORF">CMUS01_13190</name>
</gene>
<dbReference type="PANTHER" id="PTHR21310">
    <property type="entry name" value="AMINOGLYCOSIDE PHOSPHOTRANSFERASE-RELATED-RELATED"/>
    <property type="match status" value="1"/>
</dbReference>
<organism evidence="2 3">
    <name type="scientific">Colletotrichum musicola</name>
    <dbReference type="NCBI Taxonomy" id="2175873"/>
    <lineage>
        <taxon>Eukaryota</taxon>
        <taxon>Fungi</taxon>
        <taxon>Dikarya</taxon>
        <taxon>Ascomycota</taxon>
        <taxon>Pezizomycotina</taxon>
        <taxon>Sordariomycetes</taxon>
        <taxon>Hypocreomycetidae</taxon>
        <taxon>Glomerellales</taxon>
        <taxon>Glomerellaceae</taxon>
        <taxon>Colletotrichum</taxon>
        <taxon>Colletotrichum orchidearum species complex</taxon>
    </lineage>
</organism>
<dbReference type="OrthoDB" id="10003767at2759"/>
<comment type="caution">
    <text evidence="2">The sequence shown here is derived from an EMBL/GenBank/DDBJ whole genome shotgun (WGS) entry which is preliminary data.</text>
</comment>
<evidence type="ECO:0008006" key="4">
    <source>
        <dbReference type="Google" id="ProtNLM"/>
    </source>
</evidence>
<feature type="compositionally biased region" description="Basic and acidic residues" evidence="1">
    <location>
        <begin position="113"/>
        <end position="133"/>
    </location>
</feature>
<dbReference type="PANTHER" id="PTHR21310:SF15">
    <property type="entry name" value="AMINOGLYCOSIDE PHOSPHOTRANSFERASE DOMAIN-CONTAINING PROTEIN"/>
    <property type="match status" value="1"/>
</dbReference>
<evidence type="ECO:0000313" key="2">
    <source>
        <dbReference type="EMBL" id="KAF6811831.1"/>
    </source>
</evidence>
<proteinExistence type="predicted"/>
<evidence type="ECO:0000256" key="1">
    <source>
        <dbReference type="SAM" id="MobiDB-lite"/>
    </source>
</evidence>
<accession>A0A8H6MXG5</accession>
<dbReference type="EMBL" id="WIGM01000806">
    <property type="protein sequence ID" value="KAF6811831.1"/>
    <property type="molecule type" value="Genomic_DNA"/>
</dbReference>
<dbReference type="SUPFAM" id="SSF56112">
    <property type="entry name" value="Protein kinase-like (PK-like)"/>
    <property type="match status" value="1"/>
</dbReference>
<feature type="compositionally biased region" description="Basic and acidic residues" evidence="1">
    <location>
        <begin position="46"/>
        <end position="60"/>
    </location>
</feature>
<name>A0A8H6MXG5_9PEZI</name>
<dbReference type="InterPro" id="IPR051678">
    <property type="entry name" value="AGP_Transferase"/>
</dbReference>
<dbReference type="AlphaFoldDB" id="A0A8H6MXG5"/>
<feature type="region of interest" description="Disordered" evidence="1">
    <location>
        <begin position="97"/>
        <end position="133"/>
    </location>
</feature>
<dbReference type="InterPro" id="IPR011009">
    <property type="entry name" value="Kinase-like_dom_sf"/>
</dbReference>
<keyword evidence="3" id="KW-1185">Reference proteome</keyword>
<dbReference type="Proteomes" id="UP000639643">
    <property type="component" value="Unassembled WGS sequence"/>
</dbReference>
<feature type="region of interest" description="Disordered" evidence="1">
    <location>
        <begin position="37"/>
        <end position="60"/>
    </location>
</feature>
<protein>
    <recommendedName>
        <fullName evidence="4">Aminoglycoside phosphotransferase domain-containing protein</fullName>
    </recommendedName>
</protein>
<evidence type="ECO:0000313" key="3">
    <source>
        <dbReference type="Proteomes" id="UP000639643"/>
    </source>
</evidence>
<sequence length="537" mass="62061">MDISAPRQTGRFGISMKLSGPIWFPDIPHHIRIRDINNNNKKTSKKNREDIRNKKQAQRDVKSFPELPVFLTRTTDLPQQRNITVKSMQSTRNLTPFYDGRAFVPNPNQPRFKTPERVDRRANVERPRSTDELNRTADKYVSWDQDKEDEWYPSWNQRNAPGSRDVKDLLDWYTLHGVYRFPEVRRVRQLSRAHTSIYFLVTFRPAAEGRLRSRLREKIVFRFVLPTAPFYGLETEIGTMVLAARYSDWVPKILLYDSSGANPLGLEWLIMEPVEGFILQDCLYDFCACETGLRAFRPDHTCETPTLTKTQKARIHKAVHELCERVGDAAMFVDHPGFQGIGGVVVNHNTGRLQLAPMVTDHFFGRGRSTNWGPFKTVEGYCNEFCRNQLPDMFEASRNRLPRDQIPDWFKDWAAQLASTPVVEVGSRPVEGYTFHNLNIHSGNILVDGDGEIVCVMGWEKAVFMPTTWRNIAADADELFEGLAKRGDAWAKKMQRCFDMFVMMRTALDKPAHYLAWGHTHSCPGREPTEYFLPSRR</sequence>